<dbReference type="AlphaFoldDB" id="A0AAW2E4B9"/>
<keyword evidence="2" id="KW-1185">Reference proteome</keyword>
<reference evidence="1 2" key="1">
    <citation type="submission" date="2023-03" db="EMBL/GenBank/DDBJ databases">
        <title>High recombination rates correlate with genetic variation in Cardiocondyla obscurior ants.</title>
        <authorList>
            <person name="Errbii M."/>
        </authorList>
    </citation>
    <scope>NUCLEOTIDE SEQUENCE [LARGE SCALE GENOMIC DNA]</scope>
    <source>
        <strain evidence="1">Alpha-2009</strain>
        <tissue evidence="1">Whole body</tissue>
    </source>
</reference>
<protein>
    <submittedName>
        <fullName evidence="1">Uncharacterized protein</fullName>
    </submittedName>
</protein>
<gene>
    <name evidence="1" type="ORF">PUN28_020452</name>
</gene>
<name>A0AAW2E4B9_9HYME</name>
<dbReference type="Proteomes" id="UP001430953">
    <property type="component" value="Unassembled WGS sequence"/>
</dbReference>
<dbReference type="PROSITE" id="PS51257">
    <property type="entry name" value="PROKAR_LIPOPROTEIN"/>
    <property type="match status" value="1"/>
</dbReference>
<evidence type="ECO:0000313" key="1">
    <source>
        <dbReference type="EMBL" id="KAL0098496.1"/>
    </source>
</evidence>
<proteinExistence type="predicted"/>
<sequence length="126" mass="13839">MRRVPVVTYAAASSCAPGEEWRRNKPTIRSRLYSRKVACVPLAARAGSKRPVRVSGGSLLRRSSSLETSSREIGFGTRRAPQLRRCPDLPSDLENPGEGHVEVSRRFVPISAAGLQGKEPLVDRLM</sequence>
<dbReference type="EMBL" id="JADYXP020000057">
    <property type="protein sequence ID" value="KAL0098496.1"/>
    <property type="molecule type" value="Genomic_DNA"/>
</dbReference>
<accession>A0AAW2E4B9</accession>
<organism evidence="1 2">
    <name type="scientific">Cardiocondyla obscurior</name>
    <dbReference type="NCBI Taxonomy" id="286306"/>
    <lineage>
        <taxon>Eukaryota</taxon>
        <taxon>Metazoa</taxon>
        <taxon>Ecdysozoa</taxon>
        <taxon>Arthropoda</taxon>
        <taxon>Hexapoda</taxon>
        <taxon>Insecta</taxon>
        <taxon>Pterygota</taxon>
        <taxon>Neoptera</taxon>
        <taxon>Endopterygota</taxon>
        <taxon>Hymenoptera</taxon>
        <taxon>Apocrita</taxon>
        <taxon>Aculeata</taxon>
        <taxon>Formicoidea</taxon>
        <taxon>Formicidae</taxon>
        <taxon>Myrmicinae</taxon>
        <taxon>Cardiocondyla</taxon>
    </lineage>
</organism>
<comment type="caution">
    <text evidence="1">The sequence shown here is derived from an EMBL/GenBank/DDBJ whole genome shotgun (WGS) entry which is preliminary data.</text>
</comment>
<evidence type="ECO:0000313" key="2">
    <source>
        <dbReference type="Proteomes" id="UP001430953"/>
    </source>
</evidence>